<evidence type="ECO:0000313" key="1">
    <source>
        <dbReference type="EMBL" id="MBB3113239.1"/>
    </source>
</evidence>
<keyword evidence="2" id="KW-1185">Reference proteome</keyword>
<comment type="caution">
    <text evidence="1">The sequence shown here is derived from an EMBL/GenBank/DDBJ whole genome shotgun (WGS) entry which is preliminary data.</text>
</comment>
<accession>A0A7W5B2H2</accession>
<sequence>MRYMVQYLPLHKLKSAMTDKATKRSKELRKVAQDCMQLMIVRKSRKDGGYVVVNGSNHLEHYRRFSNKKTVPCLVDEGKIASTMTALWHQLRKRKLPHELPSADMDQTSGNGWSIIRSFLKQDPRFKTLSRREQAKVLRLGIQYKKTTIRSMKSKVDELIKRQAAAKK</sequence>
<reference evidence="1 2" key="1">
    <citation type="submission" date="2020-08" db="EMBL/GenBank/DDBJ databases">
        <title>Genomic Encyclopedia of Type Strains, Phase III (KMG-III): the genomes of soil and plant-associated and newly described type strains.</title>
        <authorList>
            <person name="Whitman W."/>
        </authorList>
    </citation>
    <scope>NUCLEOTIDE SEQUENCE [LARGE SCALE GENOMIC DNA]</scope>
    <source>
        <strain evidence="1 2">CECT 5862</strain>
    </source>
</reference>
<dbReference type="Proteomes" id="UP000570361">
    <property type="component" value="Unassembled WGS sequence"/>
</dbReference>
<dbReference type="EMBL" id="JACHXK010000017">
    <property type="protein sequence ID" value="MBB3113239.1"/>
    <property type="molecule type" value="Genomic_DNA"/>
</dbReference>
<name>A0A7W5B2H2_9BACL</name>
<evidence type="ECO:0000313" key="2">
    <source>
        <dbReference type="Proteomes" id="UP000570361"/>
    </source>
</evidence>
<gene>
    <name evidence="1" type="ORF">FHS18_005342</name>
</gene>
<dbReference type="RefSeq" id="WP_183603331.1">
    <property type="nucleotide sequence ID" value="NZ_JACHXK010000017.1"/>
</dbReference>
<proteinExistence type="predicted"/>
<organism evidence="1 2">
    <name type="scientific">Paenibacillus phyllosphaerae</name>
    <dbReference type="NCBI Taxonomy" id="274593"/>
    <lineage>
        <taxon>Bacteria</taxon>
        <taxon>Bacillati</taxon>
        <taxon>Bacillota</taxon>
        <taxon>Bacilli</taxon>
        <taxon>Bacillales</taxon>
        <taxon>Paenibacillaceae</taxon>
        <taxon>Paenibacillus</taxon>
    </lineage>
</organism>
<dbReference type="AlphaFoldDB" id="A0A7W5B2H2"/>
<protein>
    <submittedName>
        <fullName evidence="1">Uncharacterized protein</fullName>
    </submittedName>
</protein>